<proteinExistence type="predicted"/>
<dbReference type="RefSeq" id="XP_030377651.1">
    <property type="nucleotide sequence ID" value="XM_030521791.1"/>
</dbReference>
<keyword evidence="3" id="KW-1185">Reference proteome</keyword>
<dbReference type="OrthoDB" id="7871222at2759"/>
<dbReference type="AlphaFoldDB" id="A0A6J2TM58"/>
<reference evidence="4" key="1">
    <citation type="submission" date="2025-08" db="UniProtKB">
        <authorList>
            <consortium name="RefSeq"/>
        </authorList>
    </citation>
    <scope>IDENTIFICATION</scope>
    <source>
        <strain evidence="4">11010-0011.00</strain>
        <tissue evidence="4">Whole body</tissue>
    </source>
</reference>
<accession>A0A6J2TM58</accession>
<evidence type="ECO:0000256" key="2">
    <source>
        <dbReference type="SAM" id="MobiDB-lite"/>
    </source>
</evidence>
<feature type="coiled-coil region" evidence="1">
    <location>
        <begin position="81"/>
        <end position="108"/>
    </location>
</feature>
<sequence length="119" mass="13290">MPETNNRRLYAPSTAEGNGHAHVHGQGHILGNRLATNLTAHVTSRPTPVHAHAGRSQRRHGDATDFTEKQEMTLKAGDMRMARIQVSLSQLRVEMEQANKTLEELCTVARVDKERTKTQ</sequence>
<feature type="region of interest" description="Disordered" evidence="2">
    <location>
        <begin position="1"/>
        <end position="25"/>
    </location>
</feature>
<organism evidence="3 4">
    <name type="scientific">Drosophila lebanonensis</name>
    <name type="common">Fruit fly</name>
    <name type="synonym">Scaptodrosophila lebanonensis</name>
    <dbReference type="NCBI Taxonomy" id="7225"/>
    <lineage>
        <taxon>Eukaryota</taxon>
        <taxon>Metazoa</taxon>
        <taxon>Ecdysozoa</taxon>
        <taxon>Arthropoda</taxon>
        <taxon>Hexapoda</taxon>
        <taxon>Insecta</taxon>
        <taxon>Pterygota</taxon>
        <taxon>Neoptera</taxon>
        <taxon>Endopterygota</taxon>
        <taxon>Diptera</taxon>
        <taxon>Brachycera</taxon>
        <taxon>Muscomorpha</taxon>
        <taxon>Ephydroidea</taxon>
        <taxon>Drosophilidae</taxon>
        <taxon>Scaptodrosophila</taxon>
    </lineage>
</organism>
<evidence type="ECO:0000256" key="1">
    <source>
        <dbReference type="SAM" id="Coils"/>
    </source>
</evidence>
<name>A0A6J2TM58_DROLE</name>
<feature type="region of interest" description="Disordered" evidence="2">
    <location>
        <begin position="45"/>
        <end position="65"/>
    </location>
</feature>
<evidence type="ECO:0000313" key="4">
    <source>
        <dbReference type="RefSeq" id="XP_030377651.1"/>
    </source>
</evidence>
<dbReference type="Proteomes" id="UP000504634">
    <property type="component" value="Unplaced"/>
</dbReference>
<keyword evidence="1" id="KW-0175">Coiled coil</keyword>
<dbReference type="GeneID" id="115626422"/>
<evidence type="ECO:0000313" key="3">
    <source>
        <dbReference type="Proteomes" id="UP000504634"/>
    </source>
</evidence>
<protein>
    <submittedName>
        <fullName evidence="4">Uncharacterized protein LOC115626422</fullName>
    </submittedName>
</protein>
<gene>
    <name evidence="4" type="primary">LOC115626422</name>
</gene>